<sequence>MNEVKTRVMSNVDQDEKGIIITFHVMADAEVSEDIMKALKIKAEESEPLLHPFQEIVSEILERNKDNDK</sequence>
<gene>
    <name evidence="1" type="ORF">C4617_04830</name>
</gene>
<evidence type="ECO:0000313" key="2">
    <source>
        <dbReference type="Proteomes" id="UP000240811"/>
    </source>
</evidence>
<evidence type="ECO:0000313" key="1">
    <source>
        <dbReference type="EMBL" id="PTL86196.1"/>
    </source>
</evidence>
<accession>A0A2T4VWP9</accession>
<name>A0A2T4VWP9_9HYPH</name>
<reference evidence="2" key="1">
    <citation type="submission" date="2018-02" db="EMBL/GenBank/DDBJ databases">
        <title>Genome sequence of Candidatus Liberibacter europaeus.</title>
        <authorList>
            <person name="Frampton R.A."/>
            <person name="Thompson S.M."/>
            <person name="David C."/>
            <person name="Addison S.M."/>
            <person name="Smith G.R."/>
        </authorList>
    </citation>
    <scope>NUCLEOTIDE SEQUENCE [LARGE SCALE GENOMIC DNA]</scope>
</reference>
<organism evidence="1 2">
    <name type="scientific">Candidatus Liberibacter europaeus</name>
    <dbReference type="NCBI Taxonomy" id="744859"/>
    <lineage>
        <taxon>Bacteria</taxon>
        <taxon>Pseudomonadati</taxon>
        <taxon>Pseudomonadota</taxon>
        <taxon>Alphaproteobacteria</taxon>
        <taxon>Hyphomicrobiales</taxon>
        <taxon>Rhizobiaceae</taxon>
        <taxon>Liberibacter</taxon>
    </lineage>
</organism>
<proteinExistence type="predicted"/>
<protein>
    <submittedName>
        <fullName evidence="1">Uncharacterized protein</fullName>
    </submittedName>
</protein>
<dbReference type="AlphaFoldDB" id="A0A2T4VWP9"/>
<dbReference type="EMBL" id="PSQJ01000006">
    <property type="protein sequence ID" value="PTL86196.1"/>
    <property type="molecule type" value="Genomic_DNA"/>
</dbReference>
<dbReference type="Proteomes" id="UP000240811">
    <property type="component" value="Unassembled WGS sequence"/>
</dbReference>
<comment type="caution">
    <text evidence="1">The sequence shown here is derived from an EMBL/GenBank/DDBJ whole genome shotgun (WGS) entry which is preliminary data.</text>
</comment>